<comment type="caution">
    <text evidence="1">The sequence shown here is derived from an EMBL/GenBank/DDBJ whole genome shotgun (WGS) entry which is preliminary data.</text>
</comment>
<name>A0A9D3WF03_9ROSI</name>
<organism evidence="1 2">
    <name type="scientific">Gossypium stocksii</name>
    <dbReference type="NCBI Taxonomy" id="47602"/>
    <lineage>
        <taxon>Eukaryota</taxon>
        <taxon>Viridiplantae</taxon>
        <taxon>Streptophyta</taxon>
        <taxon>Embryophyta</taxon>
        <taxon>Tracheophyta</taxon>
        <taxon>Spermatophyta</taxon>
        <taxon>Magnoliopsida</taxon>
        <taxon>eudicotyledons</taxon>
        <taxon>Gunneridae</taxon>
        <taxon>Pentapetalae</taxon>
        <taxon>rosids</taxon>
        <taxon>malvids</taxon>
        <taxon>Malvales</taxon>
        <taxon>Malvaceae</taxon>
        <taxon>Malvoideae</taxon>
        <taxon>Gossypium</taxon>
    </lineage>
</organism>
<proteinExistence type="predicted"/>
<dbReference type="AlphaFoldDB" id="A0A9D3WF03"/>
<dbReference type="PANTHER" id="PTHR47553:SF1">
    <property type="entry name" value="RING_FYVE_PHD ZINC FINGER SUPERFAMILY PROTEIN"/>
    <property type="match status" value="1"/>
</dbReference>
<dbReference type="EMBL" id="JAIQCV010000002">
    <property type="protein sequence ID" value="KAH1122563.1"/>
    <property type="molecule type" value="Genomic_DNA"/>
</dbReference>
<dbReference type="OrthoDB" id="1670072at2759"/>
<gene>
    <name evidence="1" type="ORF">J1N35_005723</name>
</gene>
<protein>
    <submittedName>
        <fullName evidence="1">Uncharacterized protein</fullName>
    </submittedName>
</protein>
<reference evidence="1 2" key="1">
    <citation type="journal article" date="2021" name="Plant Biotechnol. J.">
        <title>Multi-omics assisted identification of the key and species-specific regulatory components of drought-tolerant mechanisms in Gossypium stocksii.</title>
        <authorList>
            <person name="Yu D."/>
            <person name="Ke L."/>
            <person name="Zhang D."/>
            <person name="Wu Y."/>
            <person name="Sun Y."/>
            <person name="Mei J."/>
            <person name="Sun J."/>
            <person name="Sun Y."/>
        </authorList>
    </citation>
    <scope>NUCLEOTIDE SEQUENCE [LARGE SCALE GENOMIC DNA]</scope>
    <source>
        <strain evidence="2">cv. E1</strain>
        <tissue evidence="1">Leaf</tissue>
    </source>
</reference>
<accession>A0A9D3WF03</accession>
<dbReference type="PANTHER" id="PTHR47553">
    <property type="entry name" value="MYOSIN-11"/>
    <property type="match status" value="1"/>
</dbReference>
<dbReference type="Proteomes" id="UP000828251">
    <property type="component" value="Unassembled WGS sequence"/>
</dbReference>
<sequence>MRLVVEIFDGTGNFDMWQSELLDALFQKGLGIAIDEKKPDDMKEKDWKTLNQLTYGSSDDINIGDNFEVTDNDMNDSKIVAALKSLSWPKDSNPSDDIMPQSTPTNKEIYMEQVKCPLEAI</sequence>
<keyword evidence="2" id="KW-1185">Reference proteome</keyword>
<evidence type="ECO:0000313" key="2">
    <source>
        <dbReference type="Proteomes" id="UP000828251"/>
    </source>
</evidence>
<evidence type="ECO:0000313" key="1">
    <source>
        <dbReference type="EMBL" id="KAH1122563.1"/>
    </source>
</evidence>